<evidence type="ECO:0000313" key="7">
    <source>
        <dbReference type="EMBL" id="CAL35093.1"/>
    </source>
</evidence>
<dbReference type="PANTHER" id="PTHR34597">
    <property type="entry name" value="SLR1661 PROTEIN"/>
    <property type="match status" value="1"/>
</dbReference>
<gene>
    <name evidence="7" type="ordered locus">Cj0975</name>
</gene>
<dbReference type="Gene3D" id="2.40.160.50">
    <property type="entry name" value="membrane protein fhac: a member of the omp85/tpsb transporter family"/>
    <property type="match status" value="1"/>
</dbReference>
<dbReference type="GeneID" id="905266"/>
<dbReference type="HOGENOM" id="CLU_021521_1_0_7"/>
<dbReference type="InterPro" id="IPR013686">
    <property type="entry name" value="Polypept-transport_assoc_ShlB"/>
</dbReference>
<keyword evidence="1" id="KW-1134">Transmembrane beta strand</keyword>
<evidence type="ECO:0000256" key="1">
    <source>
        <dbReference type="ARBA" id="ARBA00022452"/>
    </source>
</evidence>
<dbReference type="Pfam" id="PF03865">
    <property type="entry name" value="ShlB"/>
    <property type="match status" value="1"/>
</dbReference>
<dbReference type="GO" id="GO:0098046">
    <property type="term" value="C:type V protein secretion system complex"/>
    <property type="evidence" value="ECO:0007669"/>
    <property type="project" value="TreeGrafter"/>
</dbReference>
<feature type="domain" description="Haemolysin activator HlyB C-terminal" evidence="5">
    <location>
        <begin position="226"/>
        <end position="508"/>
    </location>
</feature>
<keyword evidence="2" id="KW-0812">Transmembrane</keyword>
<dbReference type="PaxDb" id="192222-Cj0975"/>
<accession>Q0P9S7</accession>
<dbReference type="PANTHER" id="PTHR34597:SF1">
    <property type="entry name" value="HEME_HEMOPEXIN TRANSPORTER PROTEIN HUXB"/>
    <property type="match status" value="1"/>
</dbReference>
<protein>
    <submittedName>
        <fullName evidence="7">Outer-membrane protein</fullName>
    </submittedName>
</protein>
<dbReference type="OrthoDB" id="7209508at2"/>
<dbReference type="KEGG" id="cje:Cj0975"/>
<dbReference type="PATRIC" id="fig|192222.6.peg.958"/>
<keyword evidence="1" id="KW-0472">Membrane</keyword>
<evidence type="ECO:0000313" key="8">
    <source>
        <dbReference type="Proteomes" id="UP000000799"/>
    </source>
</evidence>
<dbReference type="AlphaFoldDB" id="Q0P9S7"/>
<dbReference type="Pfam" id="PF08479">
    <property type="entry name" value="POTRA_2"/>
    <property type="match status" value="1"/>
</dbReference>
<organism evidence="7 8">
    <name type="scientific">Campylobacter jejuni subsp. jejuni serotype O:2 (strain ATCC 700819 / NCTC 11168)</name>
    <dbReference type="NCBI Taxonomy" id="192222"/>
    <lineage>
        <taxon>Bacteria</taxon>
        <taxon>Pseudomonadati</taxon>
        <taxon>Campylobacterota</taxon>
        <taxon>Epsilonproteobacteria</taxon>
        <taxon>Campylobacterales</taxon>
        <taxon>Campylobacteraceae</taxon>
        <taxon>Campylobacter</taxon>
    </lineage>
</organism>
<evidence type="ECO:0000259" key="5">
    <source>
        <dbReference type="Pfam" id="PF03865"/>
    </source>
</evidence>
<dbReference type="STRING" id="192222.Cj0975"/>
<name>Q0P9S7_CAMJE</name>
<dbReference type="Proteomes" id="UP000000799">
    <property type="component" value="Chromosome"/>
</dbReference>
<sequence length="574" mass="64205">MLEQSPYKEDANSKNYNNTLKVKDGVIIIDHSNTSDDNNSKTINTKKNTQKNQPNLSNDNTLKTKTPNSNTPSLKNTSKEESIHKVSFSFHITNKNINFKDLGLDEQVLQEALNDYKKESISVQDLQDIANIISYYVQVSGYPAATAYIPQQELKDQIQINITLGVLGKYVVQNNSSVRDYAIESKLPNHKGEIITTKLVEDAVYKVNEMYGIQTLASLKAGDNPGETDVVIETTPSDSFVSVLFYGDNYGIKESGRYRDGASMSFNNIAHQGDSLNAYLQRSDEAQTNYSISYTTFLGNLKITPSYSKRNYALGGAYKNANFIGTSENLGIDLKYPLWITTYNSFYLTSSYYHKKLSNSRLNIMTIDKSSDTISFSIEGVYNGISNDSFSYSANVSYGNVKDGGTTILGMSSKTDGDGFGKFAKLNVNLNNAYFFNDTFTHLFSLNYQQVVNGATLDSSETISLGDPYGVRAYNNGDGEGDNAVVASFGLRMATPLKDFYITPFYNIGYSWYENDSKLYRASETNYMDAYGLQLLYNKTGNFYVKLDLARALKKYKLDDDYSSKAYVSFGKYF</sequence>
<dbReference type="RefSeq" id="WP_002864120.1">
    <property type="nucleotide sequence ID" value="NC_002163.1"/>
</dbReference>
<dbReference type="EnsemblBacteria" id="CAL35093">
    <property type="protein sequence ID" value="CAL35093"/>
    <property type="gene ID" value="Cj0975"/>
</dbReference>
<keyword evidence="8" id="KW-1185">Reference proteome</keyword>
<dbReference type="InterPro" id="IPR005565">
    <property type="entry name" value="Hemolysn_activator_HlyB_C"/>
</dbReference>
<feature type="region of interest" description="Disordered" evidence="4">
    <location>
        <begin position="31"/>
        <end position="80"/>
    </location>
</feature>
<evidence type="ECO:0000256" key="4">
    <source>
        <dbReference type="SAM" id="MobiDB-lite"/>
    </source>
</evidence>
<dbReference type="IntAct" id="Q0P9S7">
    <property type="interactions" value="4"/>
</dbReference>
<dbReference type="Gene3D" id="3.10.20.310">
    <property type="entry name" value="membrane protein fhac"/>
    <property type="match status" value="1"/>
</dbReference>
<evidence type="ECO:0000256" key="2">
    <source>
        <dbReference type="ARBA" id="ARBA00022692"/>
    </source>
</evidence>
<evidence type="ECO:0000259" key="6">
    <source>
        <dbReference type="Pfam" id="PF08479"/>
    </source>
</evidence>
<dbReference type="eggNOG" id="COG2831">
    <property type="taxonomic scope" value="Bacteria"/>
</dbReference>
<dbReference type="RefSeq" id="YP_002344370.1">
    <property type="nucleotide sequence ID" value="NC_002163.1"/>
</dbReference>
<keyword evidence="3" id="KW-0998">Cell outer membrane</keyword>
<dbReference type="EMBL" id="AL111168">
    <property type="protein sequence ID" value="CAL35093.1"/>
    <property type="molecule type" value="Genomic_DNA"/>
</dbReference>
<dbReference type="SMR" id="Q0P9S7"/>
<feature type="domain" description="Polypeptide-transport-associated ShlB-type" evidence="6">
    <location>
        <begin position="104"/>
        <end position="157"/>
    </location>
</feature>
<feature type="compositionally biased region" description="Polar residues" evidence="4">
    <location>
        <begin position="56"/>
        <end position="76"/>
    </location>
</feature>
<reference evidence="7 8" key="1">
    <citation type="journal article" date="2000" name="Nature">
        <title>The genome sequence of the food-borne pathogen Campylobacter jejuni reveals hypervariable sequences.</title>
        <authorList>
            <person name="Parkhill J."/>
            <person name="Wren B.W."/>
            <person name="Mungall K."/>
            <person name="Ketley J.M."/>
            <person name="Churcher C."/>
            <person name="Basham D."/>
            <person name="Chillingworth T."/>
            <person name="Davies R.M."/>
            <person name="Feltwell T."/>
            <person name="Holroyd S."/>
            <person name="Jagels K."/>
            <person name="Karlyshev A."/>
            <person name="Moule S."/>
            <person name="Pallen M.J."/>
            <person name="Penn C.W."/>
            <person name="Quail M."/>
            <person name="Rajandream M.A."/>
            <person name="Rutherford K.M."/>
            <person name="VanVliet A."/>
            <person name="Whitehead S."/>
            <person name="Barrell B.G."/>
        </authorList>
    </citation>
    <scope>NUCLEOTIDE SEQUENCE [LARGE SCALE GENOMIC DNA]</scope>
    <source>
        <strain evidence="8">ATCC 700819 / NCTC 11168</strain>
    </source>
</reference>
<dbReference type="GO" id="GO:0046819">
    <property type="term" value="P:protein secretion by the type V secretion system"/>
    <property type="evidence" value="ECO:0007669"/>
    <property type="project" value="TreeGrafter"/>
</dbReference>
<feature type="compositionally biased region" description="Low complexity" evidence="4">
    <location>
        <begin position="40"/>
        <end position="55"/>
    </location>
</feature>
<proteinExistence type="predicted"/>
<dbReference type="InterPro" id="IPR051544">
    <property type="entry name" value="TPS_OM_transporter"/>
</dbReference>
<dbReference type="GO" id="GO:0008320">
    <property type="term" value="F:protein transmembrane transporter activity"/>
    <property type="evidence" value="ECO:0007669"/>
    <property type="project" value="TreeGrafter"/>
</dbReference>
<evidence type="ECO:0000256" key="3">
    <source>
        <dbReference type="ARBA" id="ARBA00023237"/>
    </source>
</evidence>